<comment type="caution">
    <text evidence="11">The sequence shown here is derived from an EMBL/GenBank/DDBJ whole genome shotgun (WGS) entry which is preliminary data.</text>
</comment>
<sequence>MREMIQEIILENIRVKEELLKNNVGQILEISEKIIASFKKGGKLIIFGNGGSAGDAQHIAAELVGRFKKDRPALPAIALTTNTSIITALANDFGYDIIFARQIEALAGKNDVALGISTSGKSRNVALGLKQAKKMGLVTAVLSGGDGGDIAKLADISLIVPSSVTARIQESHILIGHIICELIEEANVS</sequence>
<feature type="binding site" evidence="9">
    <location>
        <begin position="91"/>
        <end position="92"/>
    </location>
    <ligand>
        <name>substrate</name>
    </ligand>
</feature>
<dbReference type="GO" id="GO:0008968">
    <property type="term" value="F:D-sedoheptulose 7-phosphate isomerase activity"/>
    <property type="evidence" value="ECO:0007669"/>
    <property type="project" value="UniProtKB-UniRule"/>
</dbReference>
<feature type="binding site" evidence="9">
    <location>
        <position position="58"/>
    </location>
    <ligand>
        <name>Zn(2+)</name>
        <dbReference type="ChEBI" id="CHEBI:29105"/>
    </ligand>
</feature>
<dbReference type="InterPro" id="IPR001347">
    <property type="entry name" value="SIS_dom"/>
</dbReference>
<evidence type="ECO:0000313" key="11">
    <source>
        <dbReference type="EMBL" id="PIP19842.1"/>
    </source>
</evidence>
<keyword evidence="7 9" id="KW-0413">Isomerase</keyword>
<dbReference type="Proteomes" id="UP000231292">
    <property type="component" value="Unassembled WGS sequence"/>
</dbReference>
<feature type="binding site" evidence="9">
    <location>
        <position position="62"/>
    </location>
    <ligand>
        <name>Zn(2+)</name>
        <dbReference type="ChEBI" id="CHEBI:29105"/>
    </ligand>
</feature>
<comment type="function">
    <text evidence="9">Catalyzes the isomerization of sedoheptulose 7-phosphate in D-glycero-D-manno-heptose 7-phosphate.</text>
</comment>
<dbReference type="GO" id="GO:0005737">
    <property type="term" value="C:cytoplasm"/>
    <property type="evidence" value="ECO:0007669"/>
    <property type="project" value="UniProtKB-SubCell"/>
</dbReference>
<evidence type="ECO:0000256" key="1">
    <source>
        <dbReference type="ARBA" id="ARBA00000348"/>
    </source>
</evidence>
<proteinExistence type="inferred from homology"/>
<accession>A0A2G9YL22</accession>
<dbReference type="GO" id="GO:2001061">
    <property type="term" value="P:D-glycero-D-manno-heptose 7-phosphate biosynthetic process"/>
    <property type="evidence" value="ECO:0007669"/>
    <property type="project" value="UniProtKB-UniPathway"/>
</dbReference>
<dbReference type="HAMAP" id="MF_00067">
    <property type="entry name" value="GmhA"/>
    <property type="match status" value="1"/>
</dbReference>
<keyword evidence="4 9" id="KW-0963">Cytoplasm</keyword>
<dbReference type="InterPro" id="IPR050099">
    <property type="entry name" value="SIS_GmhA/DiaA_subfam"/>
</dbReference>
<evidence type="ECO:0000313" key="12">
    <source>
        <dbReference type="Proteomes" id="UP000231292"/>
    </source>
</evidence>
<feature type="domain" description="SIS" evidence="10">
    <location>
        <begin position="34"/>
        <end position="189"/>
    </location>
</feature>
<evidence type="ECO:0000256" key="7">
    <source>
        <dbReference type="ARBA" id="ARBA00023235"/>
    </source>
</evidence>
<dbReference type="PANTHER" id="PTHR30390">
    <property type="entry name" value="SEDOHEPTULOSE 7-PHOSPHATE ISOMERASE / DNAA INITIATOR-ASSOCIATING FACTOR FOR REPLICATION INITIATION"/>
    <property type="match status" value="1"/>
</dbReference>
<dbReference type="GO" id="GO:0005975">
    <property type="term" value="P:carbohydrate metabolic process"/>
    <property type="evidence" value="ECO:0007669"/>
    <property type="project" value="UniProtKB-UniRule"/>
</dbReference>
<comment type="catalytic activity">
    <reaction evidence="1 9">
        <text>2 D-sedoheptulose 7-phosphate = D-glycero-alpha-D-manno-heptose 7-phosphate + D-glycero-beta-D-manno-heptose 7-phosphate</text>
        <dbReference type="Rhea" id="RHEA:27489"/>
        <dbReference type="ChEBI" id="CHEBI:57483"/>
        <dbReference type="ChEBI" id="CHEBI:60203"/>
        <dbReference type="ChEBI" id="CHEBI:60204"/>
        <dbReference type="EC" id="5.3.1.28"/>
    </reaction>
</comment>
<dbReference type="InterPro" id="IPR035461">
    <property type="entry name" value="GmhA/DiaA"/>
</dbReference>
<keyword evidence="6 9" id="KW-0862">Zinc</keyword>
<feature type="binding site" evidence="9">
    <location>
        <position position="177"/>
    </location>
    <ligand>
        <name>Zn(2+)</name>
        <dbReference type="ChEBI" id="CHEBI:29105"/>
    </ligand>
</feature>
<evidence type="ECO:0000256" key="2">
    <source>
        <dbReference type="ARBA" id="ARBA00004496"/>
    </source>
</evidence>
<evidence type="ECO:0000256" key="4">
    <source>
        <dbReference type="ARBA" id="ARBA00022490"/>
    </source>
</evidence>
<dbReference type="GO" id="GO:0097367">
    <property type="term" value="F:carbohydrate derivative binding"/>
    <property type="evidence" value="ECO:0007669"/>
    <property type="project" value="InterPro"/>
</dbReference>
<comment type="subcellular location">
    <subcellularLocation>
        <location evidence="2 9">Cytoplasm</location>
    </subcellularLocation>
</comment>
<reference evidence="11 12" key="1">
    <citation type="submission" date="2017-09" db="EMBL/GenBank/DDBJ databases">
        <title>Depth-based differentiation of microbial function through sediment-hosted aquifers and enrichment of novel symbionts in the deep terrestrial subsurface.</title>
        <authorList>
            <person name="Probst A.J."/>
            <person name="Ladd B."/>
            <person name="Jarett J.K."/>
            <person name="Geller-Mcgrath D.E."/>
            <person name="Sieber C.M."/>
            <person name="Emerson J.B."/>
            <person name="Anantharaman K."/>
            <person name="Thomas B.C."/>
            <person name="Malmstrom R."/>
            <person name="Stieglmeier M."/>
            <person name="Klingl A."/>
            <person name="Woyke T."/>
            <person name="Ryan C.M."/>
            <person name="Banfield J.F."/>
        </authorList>
    </citation>
    <scope>NUCLEOTIDE SEQUENCE [LARGE SCALE GENOMIC DNA]</scope>
    <source>
        <strain evidence="11">CG23_combo_of_CG06-09_8_20_14_all_41_10</strain>
    </source>
</reference>
<protein>
    <recommendedName>
        <fullName evidence="9">Phosphoheptose isomerase</fullName>
        <ecNumber evidence="9">5.3.1.28</ecNumber>
    </recommendedName>
    <alternativeName>
        <fullName evidence="9">Sedoheptulose 7-phosphate isomerase</fullName>
    </alternativeName>
</protein>
<feature type="binding site" evidence="9">
    <location>
        <begin position="117"/>
        <end position="119"/>
    </location>
    <ligand>
        <name>substrate</name>
    </ligand>
</feature>
<dbReference type="AlphaFoldDB" id="A0A2G9YL22"/>
<name>A0A2G9YL22_9BACT</name>
<dbReference type="GO" id="GO:0008270">
    <property type="term" value="F:zinc ion binding"/>
    <property type="evidence" value="ECO:0007669"/>
    <property type="project" value="UniProtKB-UniRule"/>
</dbReference>
<evidence type="ECO:0000256" key="9">
    <source>
        <dbReference type="HAMAP-Rule" id="MF_00067"/>
    </source>
</evidence>
<evidence type="ECO:0000259" key="10">
    <source>
        <dbReference type="PROSITE" id="PS51464"/>
    </source>
</evidence>
<evidence type="ECO:0000256" key="3">
    <source>
        <dbReference type="ARBA" id="ARBA00009894"/>
    </source>
</evidence>
<evidence type="ECO:0000256" key="5">
    <source>
        <dbReference type="ARBA" id="ARBA00022723"/>
    </source>
</evidence>
<dbReference type="PROSITE" id="PS51464">
    <property type="entry name" value="SIS"/>
    <property type="match status" value="1"/>
</dbReference>
<keyword evidence="5 9" id="KW-0479">Metal-binding</keyword>
<comment type="miscellaneous">
    <text evidence="9">The reaction produces a racemic mixture of D-glycero-alpha-D-manno-heptose 7-phosphate and D-glycero-beta-D-manno-heptose 7-phosphate.</text>
</comment>
<feature type="binding site" evidence="9">
    <location>
        <position position="62"/>
    </location>
    <ligand>
        <name>substrate</name>
    </ligand>
</feature>
<dbReference type="InterPro" id="IPR004515">
    <property type="entry name" value="Phosphoheptose_Isoase"/>
</dbReference>
<dbReference type="Gene3D" id="3.40.50.10490">
    <property type="entry name" value="Glucose-6-phosphate isomerase like protein, domain 1"/>
    <property type="match status" value="1"/>
</dbReference>
<evidence type="ECO:0000256" key="8">
    <source>
        <dbReference type="ARBA" id="ARBA00023277"/>
    </source>
</evidence>
<comment type="cofactor">
    <cofactor evidence="9">
        <name>Zn(2+)</name>
        <dbReference type="ChEBI" id="CHEBI:29105"/>
    </cofactor>
    <text evidence="9">Binds 1 zinc ion per subunit.</text>
</comment>
<dbReference type="EC" id="5.3.1.28" evidence="9"/>
<dbReference type="PANTHER" id="PTHR30390:SF6">
    <property type="entry name" value="DNAA INITIATOR-ASSOCIATING PROTEIN DIAA"/>
    <property type="match status" value="1"/>
</dbReference>
<dbReference type="EMBL" id="PCRK01000012">
    <property type="protein sequence ID" value="PIP19842.1"/>
    <property type="molecule type" value="Genomic_DNA"/>
</dbReference>
<comment type="pathway">
    <text evidence="9">Carbohydrate biosynthesis; D-glycero-D-manno-heptose 7-phosphate biosynthesis; D-glycero-alpha-D-manno-heptose 7-phosphate and D-glycero-beta-D-manno-heptose 7-phosphate from sedoheptulose 7-phosphate: step 1/1.</text>
</comment>
<dbReference type="InterPro" id="IPR046348">
    <property type="entry name" value="SIS_dom_sf"/>
</dbReference>
<feature type="binding site" evidence="9">
    <location>
        <position position="122"/>
    </location>
    <ligand>
        <name>substrate</name>
    </ligand>
</feature>
<dbReference type="UniPathway" id="UPA00041">
    <property type="reaction ID" value="UER00436"/>
</dbReference>
<feature type="binding site" evidence="9">
    <location>
        <position position="169"/>
    </location>
    <ligand>
        <name>Zn(2+)</name>
        <dbReference type="ChEBI" id="CHEBI:29105"/>
    </ligand>
</feature>
<evidence type="ECO:0000256" key="6">
    <source>
        <dbReference type="ARBA" id="ARBA00022833"/>
    </source>
</evidence>
<feature type="binding site" evidence="9">
    <location>
        <position position="169"/>
    </location>
    <ligand>
        <name>substrate</name>
    </ligand>
</feature>
<organism evidence="11 12">
    <name type="scientific">Candidatus Sherwoodlollariibacterium unditelluris</name>
    <dbReference type="NCBI Taxonomy" id="1974757"/>
    <lineage>
        <taxon>Bacteria</taxon>
        <taxon>Pseudomonadati</taxon>
        <taxon>Candidatus Omnitrophota</taxon>
        <taxon>Candidatus Sherwoodlollariibacterium</taxon>
    </lineage>
</organism>
<keyword evidence="8 9" id="KW-0119">Carbohydrate metabolism</keyword>
<dbReference type="SUPFAM" id="SSF53697">
    <property type="entry name" value="SIS domain"/>
    <property type="match status" value="1"/>
</dbReference>
<feature type="binding site" evidence="9">
    <location>
        <begin position="49"/>
        <end position="51"/>
    </location>
    <ligand>
        <name>substrate</name>
    </ligand>
</feature>
<comment type="similarity">
    <text evidence="3 9">Belongs to the SIS family. GmhA subfamily.</text>
</comment>
<gene>
    <name evidence="9" type="primary">gmhA</name>
    <name evidence="11" type="ORF">COX41_00805</name>
</gene>
<dbReference type="Pfam" id="PF13580">
    <property type="entry name" value="SIS_2"/>
    <property type="match status" value="1"/>
</dbReference>
<dbReference type="CDD" id="cd05006">
    <property type="entry name" value="SIS_GmhA"/>
    <property type="match status" value="1"/>
</dbReference>